<dbReference type="AlphaFoldDB" id="A0A255Z452"/>
<dbReference type="Proteomes" id="UP000216991">
    <property type="component" value="Unassembled WGS sequence"/>
</dbReference>
<evidence type="ECO:0000256" key="3">
    <source>
        <dbReference type="ARBA" id="ARBA00022679"/>
    </source>
</evidence>
<keyword evidence="6" id="KW-0239">DNA-directed DNA polymerase</keyword>
<comment type="catalytic activity">
    <reaction evidence="7">
        <text>DNA(n) + a 2'-deoxyribonucleoside 5'-triphosphate = DNA(n+1) + diphosphate</text>
        <dbReference type="Rhea" id="RHEA:22508"/>
        <dbReference type="Rhea" id="RHEA-COMP:17339"/>
        <dbReference type="Rhea" id="RHEA-COMP:17340"/>
        <dbReference type="ChEBI" id="CHEBI:33019"/>
        <dbReference type="ChEBI" id="CHEBI:61560"/>
        <dbReference type="ChEBI" id="CHEBI:173112"/>
        <dbReference type="EC" id="2.7.7.7"/>
    </reaction>
</comment>
<dbReference type="InterPro" id="IPR040982">
    <property type="entry name" value="DNA_pol3_finger"/>
</dbReference>
<dbReference type="Pfam" id="PF14579">
    <property type="entry name" value="HHH_6"/>
    <property type="match status" value="1"/>
</dbReference>
<evidence type="ECO:0000256" key="1">
    <source>
        <dbReference type="ARBA" id="ARBA00012417"/>
    </source>
</evidence>
<dbReference type="InterPro" id="IPR011708">
    <property type="entry name" value="DNA_pol3_alpha_NTPase_dom"/>
</dbReference>
<dbReference type="Gene3D" id="3.20.20.140">
    <property type="entry name" value="Metal-dependent hydrolases"/>
    <property type="match status" value="1"/>
</dbReference>
<dbReference type="Gene3D" id="1.10.150.870">
    <property type="match status" value="1"/>
</dbReference>
<dbReference type="PANTHER" id="PTHR32294">
    <property type="entry name" value="DNA POLYMERASE III SUBUNIT ALPHA"/>
    <property type="match status" value="1"/>
</dbReference>
<dbReference type="InterPro" id="IPR041931">
    <property type="entry name" value="DNA_pol3_alpha_thumb_dom"/>
</dbReference>
<organism evidence="9 10">
    <name type="scientific">Sandarakinorhabdus cyanobacteriorum</name>
    <dbReference type="NCBI Taxonomy" id="1981098"/>
    <lineage>
        <taxon>Bacteria</taxon>
        <taxon>Pseudomonadati</taxon>
        <taxon>Pseudomonadota</taxon>
        <taxon>Alphaproteobacteria</taxon>
        <taxon>Sphingomonadales</taxon>
        <taxon>Sphingosinicellaceae</taxon>
        <taxon>Sandarakinorhabdus</taxon>
    </lineage>
</organism>
<dbReference type="EMBL" id="NOXT01000058">
    <property type="protein sequence ID" value="OYQ35440.1"/>
    <property type="molecule type" value="Genomic_DNA"/>
</dbReference>
<comment type="caution">
    <text evidence="9">The sequence shown here is derived from an EMBL/GenBank/DDBJ whole genome shotgun (WGS) entry which is preliminary data.</text>
</comment>
<proteinExistence type="predicted"/>
<dbReference type="InterPro" id="IPR004805">
    <property type="entry name" value="DnaE2/DnaE/PolC"/>
</dbReference>
<dbReference type="PANTHER" id="PTHR32294:SF0">
    <property type="entry name" value="DNA POLYMERASE III SUBUNIT ALPHA"/>
    <property type="match status" value="1"/>
</dbReference>
<evidence type="ECO:0000313" key="10">
    <source>
        <dbReference type="Proteomes" id="UP000216991"/>
    </source>
</evidence>
<keyword evidence="10" id="KW-1185">Reference proteome</keyword>
<dbReference type="RefSeq" id="WP_094472473.1">
    <property type="nucleotide sequence ID" value="NZ_NOXT01000058.1"/>
</dbReference>
<keyword evidence="5" id="KW-0235">DNA replication</keyword>
<evidence type="ECO:0000313" key="9">
    <source>
        <dbReference type="EMBL" id="OYQ35440.1"/>
    </source>
</evidence>
<dbReference type="OrthoDB" id="9803237at2"/>
<evidence type="ECO:0000259" key="8">
    <source>
        <dbReference type="SMART" id="SM00481"/>
    </source>
</evidence>
<dbReference type="EC" id="2.7.7.7" evidence="1"/>
<dbReference type="InterPro" id="IPR004013">
    <property type="entry name" value="PHP_dom"/>
</dbReference>
<dbReference type="Pfam" id="PF02811">
    <property type="entry name" value="PHP"/>
    <property type="match status" value="1"/>
</dbReference>
<dbReference type="GO" id="GO:0003887">
    <property type="term" value="F:DNA-directed DNA polymerase activity"/>
    <property type="evidence" value="ECO:0007669"/>
    <property type="project" value="UniProtKB-KW"/>
</dbReference>
<dbReference type="InterPro" id="IPR029460">
    <property type="entry name" value="DNAPol_HHH"/>
</dbReference>
<sequence length="1171" mass="126472">MAHAGFVPLRCHSAYSMLEGAIQPETLAKLARQLGFPAIGLADRANMFAAMDFSAAAKDQGVQPIIGALLPIERPGSATLHNRALVDWLALYAQDQAGYTNLIALVSDAHLAAASPGDPLLTLDQLEGRTDGLICLTGGADGALARLAAEGQDIEGMAARLIALFPGRLYVEIARSADPIEQRSEAALLRLAEAHGLPIVGTAPVKYRDAGMHEAHDVLLCIADSTYVEAEDRRRSNPEHWLKSAADWHALFADLPEAIANTLVVAQRCAVMAAGRKPILPRLSAGGEDEALDAAATTGLARRMDALGKSPEERAPYEARLAFELDVIKSMGFPGYFLIVADFIQWAKGQGIPVGPGRGSGAGSVVAWALTITDLDPLEHGLLFERFLNPDRVSMPDFDIDFCETRRGEVIDYVQQRYGREQVAQIITFGKMKARAVLKDVGRVLQMPYGQTDRLAKLVPSHPTDPWTLARTLGIGKDKDGKRYPGEPAFIAEVERDPKVKRLVDIALQLEGLPRHSSTHAAGVVIGDRPLSQLVPLYRDPKSDMQVTQFEMKAAEKAGLVKFDFLGLKTLSVLDRAAAMLRARGVTVDWATLPTNDAQVYRLIAEGDTVGVFQFESEGMRRALGLVKPDCFADIVALGALYRPGPMDNIPSFAARKAGREKVELLHPAMEPILRETYGIIVYQEQVMSLARELAGYSLGEADLLRRAMGKKIHAEMVAQKARFSEGAEKNGIDAIISDAIFELILKFANYGFNKSHAAAYALVSYHTAWLKTHHRAIFYAASMAYDIDNTDRLAIFAEDARRSGVAMLPPCINASAADFTVEDGPDGAPAVRYALAGLKGVGMKAMEGLVADRSGNGAFTDLADFARRCDPKGLNKRQLESLIAAGGFDAINANRAGVHALAEAIMASAQAAAAERESAQVAMFGDATGVADHASLALMVPNLTWGLTERIAHEKDAFGYFFSGHPVDSFANVLLAHDVLNFADVLALPAPAGGGKQLVNMAGLLEERRWRTTQTGRRYQFLSFTDRSGQFVTSCFDEDLQTSIEALASDPPPLLLAMEVQWKEGEDVPRLTLRGARPLPDLARRTRGRLVVRVAEAGEGGKLMAAIERHAAQGRGELVAEVNTAQGLARIVLGRNFLINADLEAEIARAIGPDRVVQEQLDPPQLALVG</sequence>
<name>A0A255Z452_9SPHN</name>
<dbReference type="Pfam" id="PF07733">
    <property type="entry name" value="DNA_pol3_alpha"/>
    <property type="match status" value="1"/>
</dbReference>
<evidence type="ECO:0000256" key="2">
    <source>
        <dbReference type="ARBA" id="ARBA00019114"/>
    </source>
</evidence>
<reference evidence="9 10" key="1">
    <citation type="submission" date="2017-07" db="EMBL/GenBank/DDBJ databases">
        <title>Sandarakinorhabdus cyanobacteriorum sp. nov., a novel bacterium isolated from cyanobacterial aggregates in a eutrophic lake.</title>
        <authorList>
            <person name="Cai H."/>
        </authorList>
    </citation>
    <scope>NUCLEOTIDE SEQUENCE [LARGE SCALE GENOMIC DNA]</scope>
    <source>
        <strain evidence="9 10">TH057</strain>
    </source>
</reference>
<dbReference type="NCBIfam" id="TIGR00594">
    <property type="entry name" value="polc"/>
    <property type="match status" value="1"/>
</dbReference>
<dbReference type="InterPro" id="IPR016195">
    <property type="entry name" value="Pol/histidinol_Pase-like"/>
</dbReference>
<dbReference type="InterPro" id="IPR003141">
    <property type="entry name" value="Pol/His_phosphatase_N"/>
</dbReference>
<evidence type="ECO:0000256" key="7">
    <source>
        <dbReference type="ARBA" id="ARBA00049244"/>
    </source>
</evidence>
<protein>
    <recommendedName>
        <fullName evidence="2">DNA polymerase III subunit alpha</fullName>
        <ecNumber evidence="1">2.7.7.7</ecNumber>
    </recommendedName>
</protein>
<keyword evidence="4" id="KW-0548">Nucleotidyltransferase</keyword>
<dbReference type="Pfam" id="PF17657">
    <property type="entry name" value="DNA_pol3_finger"/>
    <property type="match status" value="1"/>
</dbReference>
<accession>A0A255Z452</accession>
<gene>
    <name evidence="9" type="ORF">CHU93_01675</name>
</gene>
<feature type="domain" description="Polymerase/histidinol phosphatase N-terminal" evidence="8">
    <location>
        <begin position="7"/>
        <end position="74"/>
    </location>
</feature>
<dbReference type="GO" id="GO:0008408">
    <property type="term" value="F:3'-5' exonuclease activity"/>
    <property type="evidence" value="ECO:0007669"/>
    <property type="project" value="InterPro"/>
</dbReference>
<keyword evidence="3" id="KW-0808">Transferase</keyword>
<evidence type="ECO:0000256" key="4">
    <source>
        <dbReference type="ARBA" id="ARBA00022695"/>
    </source>
</evidence>
<dbReference type="Gene3D" id="1.10.10.1600">
    <property type="entry name" value="Bacterial DNA polymerase III alpha subunit, thumb domain"/>
    <property type="match status" value="1"/>
</dbReference>
<evidence type="ECO:0000256" key="6">
    <source>
        <dbReference type="ARBA" id="ARBA00022932"/>
    </source>
</evidence>
<dbReference type="GO" id="GO:0006260">
    <property type="term" value="P:DNA replication"/>
    <property type="evidence" value="ECO:0007669"/>
    <property type="project" value="UniProtKB-KW"/>
</dbReference>
<evidence type="ECO:0000256" key="5">
    <source>
        <dbReference type="ARBA" id="ARBA00022705"/>
    </source>
</evidence>
<dbReference type="SUPFAM" id="SSF89550">
    <property type="entry name" value="PHP domain-like"/>
    <property type="match status" value="1"/>
</dbReference>
<dbReference type="CDD" id="cd04485">
    <property type="entry name" value="DnaE_OBF"/>
    <property type="match status" value="1"/>
</dbReference>
<dbReference type="NCBIfam" id="NF004226">
    <property type="entry name" value="PRK05673.1"/>
    <property type="match status" value="1"/>
</dbReference>
<dbReference type="SMART" id="SM00481">
    <property type="entry name" value="POLIIIAc"/>
    <property type="match status" value="1"/>
</dbReference>